<reference evidence="3 5" key="1">
    <citation type="submission" date="2018-09" db="EMBL/GenBank/DDBJ databases">
        <title>Genomic investigation of the strawberry pathogen Phytophthora fragariae indicates pathogenicity is determined by transcriptional variation in three key races.</title>
        <authorList>
            <person name="Adams T.M."/>
            <person name="Armitage A.D."/>
            <person name="Sobczyk M.K."/>
            <person name="Bates H.J."/>
            <person name="Dunwell J.M."/>
            <person name="Nellist C.F."/>
            <person name="Harrison R.J."/>
        </authorList>
    </citation>
    <scope>NUCLEOTIDE SEQUENCE [LARGE SCALE GENOMIC DNA]</scope>
    <source>
        <strain evidence="3 5">SCRP249</strain>
        <strain evidence="4 6">SCRP333</strain>
    </source>
</reference>
<name>A0A6A3LP89_9STRA</name>
<feature type="domain" description="Tyr recombinase" evidence="2">
    <location>
        <begin position="324"/>
        <end position="394"/>
    </location>
</feature>
<evidence type="ECO:0000313" key="3">
    <source>
        <dbReference type="EMBL" id="KAE9021049.1"/>
    </source>
</evidence>
<dbReference type="GO" id="GO:0003677">
    <property type="term" value="F:DNA binding"/>
    <property type="evidence" value="ECO:0007669"/>
    <property type="project" value="InterPro"/>
</dbReference>
<dbReference type="GO" id="GO:0015074">
    <property type="term" value="P:DNA integration"/>
    <property type="evidence" value="ECO:0007669"/>
    <property type="project" value="InterPro"/>
</dbReference>
<dbReference type="CDD" id="cd09275">
    <property type="entry name" value="RNase_HI_RT_DIRS1"/>
    <property type="match status" value="1"/>
</dbReference>
<evidence type="ECO:0000259" key="2">
    <source>
        <dbReference type="Pfam" id="PF00589"/>
    </source>
</evidence>
<dbReference type="GO" id="GO:0006310">
    <property type="term" value="P:DNA recombination"/>
    <property type="evidence" value="ECO:0007669"/>
    <property type="project" value="UniProtKB-KW"/>
</dbReference>
<evidence type="ECO:0000313" key="5">
    <source>
        <dbReference type="Proteomes" id="UP000429607"/>
    </source>
</evidence>
<dbReference type="InterPro" id="IPR013762">
    <property type="entry name" value="Integrase-like_cat_sf"/>
</dbReference>
<dbReference type="EMBL" id="QXFT01000968">
    <property type="protein sequence ID" value="KAE9332383.1"/>
    <property type="molecule type" value="Genomic_DNA"/>
</dbReference>
<dbReference type="SUPFAM" id="SSF56349">
    <property type="entry name" value="DNA breaking-rejoining enzymes"/>
    <property type="match status" value="1"/>
</dbReference>
<sequence length="425" mass="47192">MDASDLAICTFVAADKLVLRYFFTPEKRLLIHASKPDPSVGFDINYRELLSCAFAVHAWGRQWSSRRASTHGPPVHVRFKIDNKSAVAWQNKMASRNHRAQTLIRLLGHWELVFGLRFSAMHVAGADNRIADAGSRSSHGSTMHTIFNEMTRDWLQLPIRGIQPTLFGYTTDAKIQCITDFIIHGFQHGYGSGRRVRGATISAVLHGVLHFFRSAALDFPRGHPQIRMLLEEISRLDAPSEIASKGKTFAWIALRAVDIVIFNSAGAAIHIAHEATSLHIRLTGSETNQRGAPTLRVLNRSGHSFLCPVFDALCLLKPRRALPHEIPAAVFINEKVRPVTSARVSNILQRVAPSVGGNQAEFSAHSLRAGGATHMYRAGVDALTIQVHGRWASDTFKQNTRLCKELVETLATKIVSGQKRMQRLQ</sequence>
<evidence type="ECO:0000256" key="1">
    <source>
        <dbReference type="ARBA" id="ARBA00023172"/>
    </source>
</evidence>
<dbReference type="InterPro" id="IPR052925">
    <property type="entry name" value="Phage_Integrase-like_Recomb"/>
</dbReference>
<dbReference type="InterPro" id="IPR002104">
    <property type="entry name" value="Integrase_catalytic"/>
</dbReference>
<evidence type="ECO:0000313" key="6">
    <source>
        <dbReference type="Proteomes" id="UP000434957"/>
    </source>
</evidence>
<dbReference type="Proteomes" id="UP000434957">
    <property type="component" value="Unassembled WGS sequence"/>
</dbReference>
<dbReference type="Pfam" id="PF00589">
    <property type="entry name" value="Phage_integrase"/>
    <property type="match status" value="1"/>
</dbReference>
<dbReference type="Gene3D" id="1.10.443.10">
    <property type="entry name" value="Intergrase catalytic core"/>
    <property type="match status" value="1"/>
</dbReference>
<gene>
    <name evidence="3" type="ORF">PR001_g13452</name>
    <name evidence="4" type="ORF">PR003_g14544</name>
</gene>
<organism evidence="3 5">
    <name type="scientific">Phytophthora rubi</name>
    <dbReference type="NCBI Taxonomy" id="129364"/>
    <lineage>
        <taxon>Eukaryota</taxon>
        <taxon>Sar</taxon>
        <taxon>Stramenopiles</taxon>
        <taxon>Oomycota</taxon>
        <taxon>Peronosporomycetes</taxon>
        <taxon>Peronosporales</taxon>
        <taxon>Peronosporaceae</taxon>
        <taxon>Phytophthora</taxon>
    </lineage>
</organism>
<dbReference type="PANTHER" id="PTHR34605:SF3">
    <property type="entry name" value="P CELL-TYPE AGGLUTINATION PROTEIN MAP4-LIKE-RELATED"/>
    <property type="match status" value="1"/>
</dbReference>
<protein>
    <recommendedName>
        <fullName evidence="2">Tyr recombinase domain-containing protein</fullName>
    </recommendedName>
</protein>
<proteinExistence type="predicted"/>
<keyword evidence="1" id="KW-0233">DNA recombination</keyword>
<dbReference type="AlphaFoldDB" id="A0A6A3LP89"/>
<keyword evidence="6" id="KW-1185">Reference proteome</keyword>
<comment type="caution">
    <text evidence="3">The sequence shown here is derived from an EMBL/GenBank/DDBJ whole genome shotgun (WGS) entry which is preliminary data.</text>
</comment>
<dbReference type="Proteomes" id="UP000429607">
    <property type="component" value="Unassembled WGS sequence"/>
</dbReference>
<dbReference type="EMBL" id="QXFV01000922">
    <property type="protein sequence ID" value="KAE9021049.1"/>
    <property type="molecule type" value="Genomic_DNA"/>
</dbReference>
<evidence type="ECO:0000313" key="4">
    <source>
        <dbReference type="EMBL" id="KAE9332383.1"/>
    </source>
</evidence>
<accession>A0A6A3LP89</accession>
<dbReference type="InterPro" id="IPR011010">
    <property type="entry name" value="DNA_brk_join_enz"/>
</dbReference>
<dbReference type="PANTHER" id="PTHR34605">
    <property type="entry name" value="PHAGE_INTEGRASE DOMAIN-CONTAINING PROTEIN"/>
    <property type="match status" value="1"/>
</dbReference>